<protein>
    <submittedName>
        <fullName evidence="1">Uncharacterized protein</fullName>
    </submittedName>
</protein>
<keyword evidence="2" id="KW-1185">Reference proteome</keyword>
<evidence type="ECO:0000313" key="1">
    <source>
        <dbReference type="EMBL" id="GIY70984.1"/>
    </source>
</evidence>
<name>A0AAV4VN04_CAEEX</name>
<proteinExistence type="predicted"/>
<gene>
    <name evidence="1" type="ORF">CEXT_45361</name>
</gene>
<sequence length="85" mass="9524">MTLPQFGNNSPGRVIRGLTPSTHLFKPVRQTLRPTNIYESISGDYSDHPDQRRICIARSTVQATTFKGHEHLGPKVLARLQNSVL</sequence>
<reference evidence="1 2" key="1">
    <citation type="submission" date="2021-06" db="EMBL/GenBank/DDBJ databases">
        <title>Caerostris extrusa draft genome.</title>
        <authorList>
            <person name="Kono N."/>
            <person name="Arakawa K."/>
        </authorList>
    </citation>
    <scope>NUCLEOTIDE SEQUENCE [LARGE SCALE GENOMIC DNA]</scope>
</reference>
<comment type="caution">
    <text evidence="1">The sequence shown here is derived from an EMBL/GenBank/DDBJ whole genome shotgun (WGS) entry which is preliminary data.</text>
</comment>
<dbReference type="AlphaFoldDB" id="A0AAV4VN04"/>
<dbReference type="Proteomes" id="UP001054945">
    <property type="component" value="Unassembled WGS sequence"/>
</dbReference>
<dbReference type="EMBL" id="BPLR01014739">
    <property type="protein sequence ID" value="GIY70984.1"/>
    <property type="molecule type" value="Genomic_DNA"/>
</dbReference>
<accession>A0AAV4VN04</accession>
<organism evidence="1 2">
    <name type="scientific">Caerostris extrusa</name>
    <name type="common">Bark spider</name>
    <name type="synonym">Caerostris bankana</name>
    <dbReference type="NCBI Taxonomy" id="172846"/>
    <lineage>
        <taxon>Eukaryota</taxon>
        <taxon>Metazoa</taxon>
        <taxon>Ecdysozoa</taxon>
        <taxon>Arthropoda</taxon>
        <taxon>Chelicerata</taxon>
        <taxon>Arachnida</taxon>
        <taxon>Araneae</taxon>
        <taxon>Araneomorphae</taxon>
        <taxon>Entelegynae</taxon>
        <taxon>Araneoidea</taxon>
        <taxon>Araneidae</taxon>
        <taxon>Caerostris</taxon>
    </lineage>
</organism>
<evidence type="ECO:0000313" key="2">
    <source>
        <dbReference type="Proteomes" id="UP001054945"/>
    </source>
</evidence>